<dbReference type="EMBL" id="CACRXK020002597">
    <property type="protein sequence ID" value="CAB3995093.1"/>
    <property type="molecule type" value="Genomic_DNA"/>
</dbReference>
<name>A0A6S7GTG5_PARCT</name>
<reference evidence="1" key="1">
    <citation type="submission" date="2020-04" db="EMBL/GenBank/DDBJ databases">
        <authorList>
            <person name="Alioto T."/>
            <person name="Alioto T."/>
            <person name="Gomez Garrido J."/>
        </authorList>
    </citation>
    <scope>NUCLEOTIDE SEQUENCE</scope>
    <source>
        <strain evidence="1">A484AB</strain>
    </source>
</reference>
<comment type="caution">
    <text evidence="1">The sequence shown here is derived from an EMBL/GenBank/DDBJ whole genome shotgun (WGS) entry which is preliminary data.</text>
</comment>
<proteinExistence type="predicted"/>
<organism evidence="1 2">
    <name type="scientific">Paramuricea clavata</name>
    <name type="common">Red gorgonian</name>
    <name type="synonym">Violescent sea-whip</name>
    <dbReference type="NCBI Taxonomy" id="317549"/>
    <lineage>
        <taxon>Eukaryota</taxon>
        <taxon>Metazoa</taxon>
        <taxon>Cnidaria</taxon>
        <taxon>Anthozoa</taxon>
        <taxon>Octocorallia</taxon>
        <taxon>Malacalcyonacea</taxon>
        <taxon>Plexauridae</taxon>
        <taxon>Paramuricea</taxon>
    </lineage>
</organism>
<dbReference type="OrthoDB" id="5987284at2759"/>
<evidence type="ECO:0000313" key="2">
    <source>
        <dbReference type="Proteomes" id="UP001152795"/>
    </source>
</evidence>
<sequence length="718" mass="81575">MLLLGRAGIFEIDESYMKMTVCPLHRDLYGIRWRCNKTRCSIRNDLAAHKSLSVKAQCGLTTLLSSFIFNKTKIFIPVGTGICRSCKEHLAHLATEWRTSNLVSTDDESSNCLELSTSLPQINAEQPEDSNTSTSDELVEEMDKLVLNETRWSIFSPDTASTTSSSSCDVTDVSSSLVARRKKLNEYLEACNIHPLKRPMSDWNQISERTQERYIQKTCEIVSSVLNDISSTNAPHLWKGLQTSGRMNKAFGLSHQPAEKAYLEALAEAYKTADSWDTRRQVLSTMSDVANFNVISEYIPGLTHYRFTMANFHRLQYGRCVPVPLKTSPRLRICQQQLDHFLSFITSPHLVQDLLFGEKELKMSSGKTIKVPNIICTMIPQRIVNQYSQYCKENNFQSFSKSTMLRVLDECSATHRKSLQGLDNFAAQGGRSFDDLGTVVLTISPLKKDGENWAAEMQEALKVGKLYLKGDYKFSFLRSILRCTSVTTLVPYHCYMYALSDITDKDFKYKCKHKHDERCEQCESLDLTLKNIEQAIDECTFSSEEERDETLYLLTSAVRAINLWKGHQLRSVRQDEKTVYIVNDWAMKFLPHQYRESQSDWFGKKGISWHISVVFRKSNGQLESQGFIHIIESCSQDSAAIVLIMQHVLKTLETENPKLKRAFFLQDNAGCYHSASTILACHHIAKTTGIKISRIDFSDPKGQLTVLPLLASAISDCL</sequence>
<protein>
    <submittedName>
        <fullName evidence="1">Uncharacterized protein</fullName>
    </submittedName>
</protein>
<dbReference type="Proteomes" id="UP001152795">
    <property type="component" value="Unassembled WGS sequence"/>
</dbReference>
<evidence type="ECO:0000313" key="1">
    <source>
        <dbReference type="EMBL" id="CAB3995093.1"/>
    </source>
</evidence>
<keyword evidence="2" id="KW-1185">Reference proteome</keyword>
<gene>
    <name evidence="1" type="ORF">PACLA_8A052045</name>
</gene>
<dbReference type="AlphaFoldDB" id="A0A6S7GTG5"/>
<accession>A0A6S7GTG5</accession>